<organism evidence="1 2">
    <name type="scientific">Saccharicrinis carchari</name>
    <dbReference type="NCBI Taxonomy" id="1168039"/>
    <lineage>
        <taxon>Bacteria</taxon>
        <taxon>Pseudomonadati</taxon>
        <taxon>Bacteroidota</taxon>
        <taxon>Bacteroidia</taxon>
        <taxon>Marinilabiliales</taxon>
        <taxon>Marinilabiliaceae</taxon>
        <taxon>Saccharicrinis</taxon>
    </lineage>
</organism>
<name>A0A521CEG6_SACCC</name>
<sequence length="38" mass="4490">MNISDGTFLAVERLERVTDQCYFDRFGTILFLYGHVYV</sequence>
<dbReference type="EMBL" id="FXTB01000003">
    <property type="protein sequence ID" value="SMO57150.1"/>
    <property type="molecule type" value="Genomic_DNA"/>
</dbReference>
<keyword evidence="2" id="KW-1185">Reference proteome</keyword>
<protein>
    <submittedName>
        <fullName evidence="1">Uncharacterized protein</fullName>
    </submittedName>
</protein>
<dbReference type="AlphaFoldDB" id="A0A521CEG6"/>
<proteinExistence type="predicted"/>
<evidence type="ECO:0000313" key="2">
    <source>
        <dbReference type="Proteomes" id="UP000319040"/>
    </source>
</evidence>
<gene>
    <name evidence="1" type="ORF">SAMN06265379_1034</name>
</gene>
<accession>A0A521CEG6</accession>
<reference evidence="1 2" key="1">
    <citation type="submission" date="2017-05" db="EMBL/GenBank/DDBJ databases">
        <authorList>
            <person name="Varghese N."/>
            <person name="Submissions S."/>
        </authorList>
    </citation>
    <scope>NUCLEOTIDE SEQUENCE [LARGE SCALE GENOMIC DNA]</scope>
    <source>
        <strain evidence="1 2">DSM 27040</strain>
    </source>
</reference>
<dbReference type="Proteomes" id="UP000319040">
    <property type="component" value="Unassembled WGS sequence"/>
</dbReference>
<evidence type="ECO:0000313" key="1">
    <source>
        <dbReference type="EMBL" id="SMO57150.1"/>
    </source>
</evidence>